<gene>
    <name evidence="3" type="ORF">NPIL_473741</name>
    <name evidence="2" type="ORF">NPIL_484241</name>
    <name evidence="1" type="ORF">NPIL_530971</name>
    <name evidence="4" type="ORF">NPIL_555601</name>
</gene>
<organism evidence="2 5">
    <name type="scientific">Nephila pilipes</name>
    <name type="common">Giant wood spider</name>
    <name type="synonym">Nephila maculata</name>
    <dbReference type="NCBI Taxonomy" id="299642"/>
    <lineage>
        <taxon>Eukaryota</taxon>
        <taxon>Metazoa</taxon>
        <taxon>Ecdysozoa</taxon>
        <taxon>Arthropoda</taxon>
        <taxon>Chelicerata</taxon>
        <taxon>Arachnida</taxon>
        <taxon>Araneae</taxon>
        <taxon>Araneomorphae</taxon>
        <taxon>Entelegynae</taxon>
        <taxon>Araneoidea</taxon>
        <taxon>Nephilidae</taxon>
        <taxon>Nephila</taxon>
    </lineage>
</organism>
<dbReference type="EMBL" id="BMAW01016932">
    <property type="protein sequence ID" value="GFT51465.1"/>
    <property type="molecule type" value="Genomic_DNA"/>
</dbReference>
<comment type="caution">
    <text evidence="2">The sequence shown here is derived from an EMBL/GenBank/DDBJ whole genome shotgun (WGS) entry which is preliminary data.</text>
</comment>
<dbReference type="EMBL" id="BMAW01074465">
    <property type="protein sequence ID" value="GFT92319.1"/>
    <property type="molecule type" value="Genomic_DNA"/>
</dbReference>
<keyword evidence="5" id="KW-1185">Reference proteome</keyword>
<dbReference type="EMBL" id="BMAW01040764">
    <property type="protein sequence ID" value="GFU60927.1"/>
    <property type="molecule type" value="Genomic_DNA"/>
</dbReference>
<protein>
    <submittedName>
        <fullName evidence="2">Uncharacterized protein</fullName>
    </submittedName>
</protein>
<accession>A0A8X6P8C2</accession>
<dbReference type="EMBL" id="BMAW01045289">
    <property type="protein sequence ID" value="GFS48895.1"/>
    <property type="molecule type" value="Genomic_DNA"/>
</dbReference>
<proteinExistence type="predicted"/>
<evidence type="ECO:0000313" key="5">
    <source>
        <dbReference type="Proteomes" id="UP000887013"/>
    </source>
</evidence>
<reference evidence="2" key="1">
    <citation type="submission" date="2020-08" db="EMBL/GenBank/DDBJ databases">
        <title>Multicomponent nature underlies the extraordinary mechanical properties of spider dragline silk.</title>
        <authorList>
            <person name="Kono N."/>
            <person name="Nakamura H."/>
            <person name="Mori M."/>
            <person name="Yoshida Y."/>
            <person name="Ohtoshi R."/>
            <person name="Malay A.D."/>
            <person name="Moran D.A.P."/>
            <person name="Tomita M."/>
            <person name="Numata K."/>
            <person name="Arakawa K."/>
        </authorList>
    </citation>
    <scope>NUCLEOTIDE SEQUENCE</scope>
</reference>
<dbReference type="AlphaFoldDB" id="A0A8X6P8C2"/>
<dbReference type="Proteomes" id="UP000887013">
    <property type="component" value="Unassembled WGS sequence"/>
</dbReference>
<evidence type="ECO:0000313" key="4">
    <source>
        <dbReference type="EMBL" id="GFU60927.1"/>
    </source>
</evidence>
<evidence type="ECO:0000313" key="2">
    <source>
        <dbReference type="EMBL" id="GFT51465.1"/>
    </source>
</evidence>
<evidence type="ECO:0000313" key="1">
    <source>
        <dbReference type="EMBL" id="GFS48895.1"/>
    </source>
</evidence>
<evidence type="ECO:0000313" key="3">
    <source>
        <dbReference type="EMBL" id="GFT92319.1"/>
    </source>
</evidence>
<sequence>MCKAKYIFYRVVTMVIMGMGSGDWGETQAYYSLVGDRPHQYGRVLYTLRRHQRHSLYPGFGSRSRRLYSCDDAGEEQWRDATVKLQGADLENLGYGDGLESHKESENFIRKICVEAIWKKDRCSVKRKGADNIL</sequence>
<name>A0A8X6P8C2_NEPPI</name>